<evidence type="ECO:0000313" key="1">
    <source>
        <dbReference type="EMBL" id="SVC57280.1"/>
    </source>
</evidence>
<accession>A0A382N972</accession>
<organism evidence="1">
    <name type="scientific">marine metagenome</name>
    <dbReference type="NCBI Taxonomy" id="408172"/>
    <lineage>
        <taxon>unclassified sequences</taxon>
        <taxon>metagenomes</taxon>
        <taxon>ecological metagenomes</taxon>
    </lineage>
</organism>
<protein>
    <submittedName>
        <fullName evidence="1">Uncharacterized protein</fullName>
    </submittedName>
</protein>
<feature type="non-terminal residue" evidence="1">
    <location>
        <position position="1"/>
    </location>
</feature>
<reference evidence="1" key="1">
    <citation type="submission" date="2018-05" db="EMBL/GenBank/DDBJ databases">
        <authorList>
            <person name="Lanie J.A."/>
            <person name="Ng W.-L."/>
            <person name="Kazmierczak K.M."/>
            <person name="Andrzejewski T.M."/>
            <person name="Davidsen T.M."/>
            <person name="Wayne K.J."/>
            <person name="Tettelin H."/>
            <person name="Glass J.I."/>
            <person name="Rusch D."/>
            <person name="Podicherti R."/>
            <person name="Tsui H.-C.T."/>
            <person name="Winkler M.E."/>
        </authorList>
    </citation>
    <scope>NUCLEOTIDE SEQUENCE</scope>
</reference>
<dbReference type="EMBL" id="UINC01098617">
    <property type="protein sequence ID" value="SVC57280.1"/>
    <property type="molecule type" value="Genomic_DNA"/>
</dbReference>
<sequence length="71" mass="8243">DLLGLDQFSYLNNCVKVHVFLPKLFLSLTLVIQELESGSLWIYFNYIDQLIVALIPDYKVGNRPLKFNPEL</sequence>
<name>A0A382N972_9ZZZZ</name>
<gene>
    <name evidence="1" type="ORF">METZ01_LOCUS310134</name>
</gene>
<proteinExistence type="predicted"/>
<dbReference type="AlphaFoldDB" id="A0A382N972"/>